<dbReference type="AlphaFoldDB" id="A0A8J4QYL2"/>
<accession>A0A8J4QYL2</accession>
<name>A0A8J4QYL2_9ROSI</name>
<evidence type="ECO:0000313" key="3">
    <source>
        <dbReference type="Proteomes" id="UP000737018"/>
    </source>
</evidence>
<proteinExistence type="predicted"/>
<gene>
    <name evidence="2" type="ORF">CMV_017035</name>
</gene>
<keyword evidence="3" id="KW-1185">Reference proteome</keyword>
<feature type="region of interest" description="Disordered" evidence="1">
    <location>
        <begin position="1"/>
        <end position="32"/>
    </location>
</feature>
<comment type="caution">
    <text evidence="2">The sequence shown here is derived from an EMBL/GenBank/DDBJ whole genome shotgun (WGS) entry which is preliminary data.</text>
</comment>
<evidence type="ECO:0000256" key="1">
    <source>
        <dbReference type="SAM" id="MobiDB-lite"/>
    </source>
</evidence>
<reference evidence="2" key="1">
    <citation type="submission" date="2020-03" db="EMBL/GenBank/DDBJ databases">
        <title>Castanea mollissima Vanexum genome sequencing.</title>
        <authorList>
            <person name="Staton M."/>
        </authorList>
    </citation>
    <scope>NUCLEOTIDE SEQUENCE</scope>
    <source>
        <tissue evidence="2">Leaf</tissue>
    </source>
</reference>
<sequence length="136" mass="15558">MESSVKRAIAAANQSRMAKRREQESESLWPSRTGPLELGLGLAPPPPPPLIAFFITELNRPCDLDLDLDLDLVANSKGVGGRWWDYWEGRRVGLLAWCGYKEFHHFLHPLFSTLQSPQAHLRFSARRFATKWDPFL</sequence>
<evidence type="ECO:0000313" key="2">
    <source>
        <dbReference type="EMBL" id="KAF3958010.1"/>
    </source>
</evidence>
<protein>
    <submittedName>
        <fullName evidence="2">Uncharacterized protein</fullName>
    </submittedName>
</protein>
<organism evidence="2 3">
    <name type="scientific">Castanea mollissima</name>
    <name type="common">Chinese chestnut</name>
    <dbReference type="NCBI Taxonomy" id="60419"/>
    <lineage>
        <taxon>Eukaryota</taxon>
        <taxon>Viridiplantae</taxon>
        <taxon>Streptophyta</taxon>
        <taxon>Embryophyta</taxon>
        <taxon>Tracheophyta</taxon>
        <taxon>Spermatophyta</taxon>
        <taxon>Magnoliopsida</taxon>
        <taxon>eudicotyledons</taxon>
        <taxon>Gunneridae</taxon>
        <taxon>Pentapetalae</taxon>
        <taxon>rosids</taxon>
        <taxon>fabids</taxon>
        <taxon>Fagales</taxon>
        <taxon>Fagaceae</taxon>
        <taxon>Castanea</taxon>
    </lineage>
</organism>
<dbReference type="EMBL" id="JRKL02002666">
    <property type="protein sequence ID" value="KAF3958010.1"/>
    <property type="molecule type" value="Genomic_DNA"/>
</dbReference>
<dbReference type="Proteomes" id="UP000737018">
    <property type="component" value="Unassembled WGS sequence"/>
</dbReference>